<evidence type="ECO:0000256" key="8">
    <source>
        <dbReference type="ARBA" id="ARBA00022991"/>
    </source>
</evidence>
<dbReference type="CDD" id="cd12125">
    <property type="entry name" value="APC_alpha"/>
    <property type="match status" value="1"/>
</dbReference>
<protein>
    <submittedName>
        <fullName evidence="15">Allophycocyanin</fullName>
    </submittedName>
</protein>
<dbReference type="Pfam" id="PF00502">
    <property type="entry name" value="Phycobilisome"/>
    <property type="match status" value="1"/>
</dbReference>
<keyword evidence="8 14" id="KW-0157">Chromophore</keyword>
<evidence type="ECO:0000256" key="14">
    <source>
        <dbReference type="RuleBase" id="RU004438"/>
    </source>
</evidence>
<keyword evidence="9 14" id="KW-0793">Thylakoid</keyword>
<dbReference type="Gene3D" id="1.10.490.20">
    <property type="entry name" value="Phycocyanins"/>
    <property type="match status" value="1"/>
</dbReference>
<feature type="modified residue" description="N4-methylasparagine" evidence="13">
    <location>
        <position position="71"/>
    </location>
</feature>
<dbReference type="EMBL" id="JXQG01000028">
    <property type="protein sequence ID" value="KKZ12129.1"/>
    <property type="molecule type" value="Genomic_DNA"/>
</dbReference>
<evidence type="ECO:0000256" key="13">
    <source>
        <dbReference type="PIRSR" id="PIRSR000081-2"/>
    </source>
</evidence>
<evidence type="ECO:0000256" key="1">
    <source>
        <dbReference type="ARBA" id="ARBA00004445"/>
    </source>
</evidence>
<evidence type="ECO:0000256" key="7">
    <source>
        <dbReference type="ARBA" id="ARBA00022982"/>
    </source>
</evidence>
<evidence type="ECO:0000256" key="4">
    <source>
        <dbReference type="ARBA" id="ARBA00022531"/>
    </source>
</evidence>
<dbReference type="PIRSF" id="PIRSF000081">
    <property type="entry name" value="Phycocyanin"/>
    <property type="match status" value="1"/>
</dbReference>
<dbReference type="InterPro" id="IPR009050">
    <property type="entry name" value="Globin-like_sf"/>
</dbReference>
<organism evidence="15 16">
    <name type="scientific">Candidatus Synechococcus spongiarum SP3</name>
    <dbReference type="NCBI Taxonomy" id="1604020"/>
    <lineage>
        <taxon>Bacteria</taxon>
        <taxon>Bacillati</taxon>
        <taxon>Cyanobacteriota</taxon>
        <taxon>Cyanophyceae</taxon>
        <taxon>Synechococcales</taxon>
        <taxon>Synechococcaceae</taxon>
        <taxon>Synechococcus</taxon>
    </lineage>
</organism>
<keyword evidence="6 14" id="KW-0605">Phycobilisome</keyword>
<dbReference type="AlphaFoldDB" id="A0A0G2HLV3"/>
<keyword evidence="11 14" id="KW-0089">Bile pigment</keyword>
<evidence type="ECO:0000256" key="5">
    <source>
        <dbReference type="ARBA" id="ARBA00022549"/>
    </source>
</evidence>
<evidence type="ECO:0000256" key="11">
    <source>
        <dbReference type="ARBA" id="ARBA00023307"/>
    </source>
</evidence>
<comment type="subcellular location">
    <subcellularLocation>
        <location evidence="1 14">Cellular thylakoid membrane</location>
        <topology evidence="1 14">Peripheral membrane protein</topology>
        <orientation evidence="1 14">Cytoplasmic side</orientation>
    </subcellularLocation>
</comment>
<evidence type="ECO:0000313" key="15">
    <source>
        <dbReference type="EMBL" id="KKZ12129.1"/>
    </source>
</evidence>
<feature type="binding site" evidence="12">
    <location>
        <position position="71"/>
    </location>
    <ligand>
        <name>(2R,3E)-phycocyanobilin</name>
        <dbReference type="ChEBI" id="CHEBI:85275"/>
        <label>1</label>
    </ligand>
</feature>
<keyword evidence="10 14" id="KW-0472">Membrane</keyword>
<dbReference type="InterPro" id="IPR038719">
    <property type="entry name" value="Phycobilisome_asu/bsu_sf"/>
</dbReference>
<dbReference type="PANTHER" id="PTHR34011:SF2">
    <property type="entry name" value="ALLOPHYCOCYANIN ALPHA CHAIN"/>
    <property type="match status" value="1"/>
</dbReference>
<keyword evidence="4 14" id="KW-0602">Photosynthesis</keyword>
<name>A0A0G2HLV3_9SYNE</name>
<dbReference type="PATRIC" id="fig|1604020.3.peg.776"/>
<dbReference type="GO" id="GO:0030089">
    <property type="term" value="C:phycobilisome"/>
    <property type="evidence" value="ECO:0007669"/>
    <property type="project" value="UniProtKB-KW"/>
</dbReference>
<keyword evidence="7 14" id="KW-0249">Electron transport</keyword>
<evidence type="ECO:0000256" key="2">
    <source>
        <dbReference type="ARBA" id="ARBA00008182"/>
    </source>
</evidence>
<dbReference type="SUPFAM" id="SSF46458">
    <property type="entry name" value="Globin-like"/>
    <property type="match status" value="1"/>
</dbReference>
<comment type="similarity">
    <text evidence="2 14">Belongs to the phycobiliprotein family.</text>
</comment>
<reference evidence="15 16" key="1">
    <citation type="submission" date="2015-01" db="EMBL/GenBank/DDBJ databases">
        <title>Lifestyle Evolution in Cyanobacterial Symbionts of Sponges.</title>
        <authorList>
            <person name="Burgsdorf I."/>
            <person name="Slaby B.M."/>
            <person name="Handley K.M."/>
            <person name="Haber M."/>
            <person name="Blom J."/>
            <person name="Marshall C.W."/>
            <person name="Gilbert J.A."/>
            <person name="Hentschel U."/>
            <person name="Steindler L."/>
        </authorList>
    </citation>
    <scope>NUCLEOTIDE SEQUENCE [LARGE SCALE GENOMIC DNA]</scope>
    <source>
        <strain evidence="15">SP3</strain>
    </source>
</reference>
<gene>
    <name evidence="15" type="ORF">TE42_05710</name>
</gene>
<dbReference type="GO" id="GO:0015979">
    <property type="term" value="P:photosynthesis"/>
    <property type="evidence" value="ECO:0007669"/>
    <property type="project" value="UniProtKB-KW"/>
</dbReference>
<keyword evidence="5" id="KW-0042">Antenna complex</keyword>
<feature type="binding site" evidence="12">
    <location>
        <position position="76"/>
    </location>
    <ligand>
        <name>(2R,3E)-phycocyanobilin</name>
        <dbReference type="ChEBI" id="CHEBI:85275"/>
        <label>1</label>
    </ligand>
</feature>
<accession>A0A0G2HLV3</accession>
<sequence>MSLVRDVILTADDELRYPTSGELTSIVAYLNQGADRARVADVLTSNERKIIDKASRQLFKQRPEYVSPGGNAFGQRQRAQCLRDYSWYLRLVTYGILAASTDYIEQVGLIGAREMYNALQVPMAGMVDAMVTLREASLSLLSTQDANLAAPYFDFMVQGMETLA</sequence>
<dbReference type="Proteomes" id="UP000035067">
    <property type="component" value="Unassembled WGS sequence"/>
</dbReference>
<evidence type="ECO:0000313" key="16">
    <source>
        <dbReference type="Proteomes" id="UP000035067"/>
    </source>
</evidence>
<evidence type="ECO:0000256" key="12">
    <source>
        <dbReference type="PIRSR" id="PIRSR000081-1"/>
    </source>
</evidence>
<evidence type="ECO:0000256" key="3">
    <source>
        <dbReference type="ARBA" id="ARBA00022448"/>
    </source>
</evidence>
<evidence type="ECO:0000256" key="10">
    <source>
        <dbReference type="ARBA" id="ARBA00023136"/>
    </source>
</evidence>
<dbReference type="PANTHER" id="PTHR34011">
    <property type="entry name" value="PHYCOBILISOME 32.1 KDA LINKER POLYPEPTIDE, PHYCOCYANIN-ASSOCIATED, ROD 2-RELATED"/>
    <property type="match status" value="1"/>
</dbReference>
<dbReference type="GO" id="GO:0031676">
    <property type="term" value="C:plasma membrane-derived thylakoid membrane"/>
    <property type="evidence" value="ECO:0007669"/>
    <property type="project" value="UniProtKB-SubCell"/>
</dbReference>
<evidence type="ECO:0000256" key="9">
    <source>
        <dbReference type="ARBA" id="ARBA00023078"/>
    </source>
</evidence>
<evidence type="ECO:0000256" key="6">
    <source>
        <dbReference type="ARBA" id="ARBA00022738"/>
    </source>
</evidence>
<feature type="binding site" evidence="12">
    <location>
        <position position="81"/>
    </location>
    <ligand>
        <name>(2R,3E)-phycocyanobilin</name>
        <dbReference type="ChEBI" id="CHEBI:85275"/>
        <label>1</label>
    </ligand>
</feature>
<comment type="caution">
    <text evidence="15">The sequence shown here is derived from an EMBL/GenBank/DDBJ whole genome shotgun (WGS) entry which is preliminary data.</text>
</comment>
<proteinExistence type="inferred from homology"/>
<keyword evidence="3 14" id="KW-0813">Transport</keyword>
<dbReference type="InterPro" id="IPR012128">
    <property type="entry name" value="Phycobilisome_asu/bsu"/>
</dbReference>